<accession>A0ABY4WKG5</accession>
<keyword evidence="1" id="KW-0808">Transferase</keyword>
<dbReference type="InterPro" id="IPR042081">
    <property type="entry name" value="RNA_2'-PTrans_C"/>
</dbReference>
<dbReference type="InterPro" id="IPR002745">
    <property type="entry name" value="Ptrans_KptA/Tpt1"/>
</dbReference>
<dbReference type="Gene3D" id="1.10.10.970">
    <property type="entry name" value="RNA 2'-phosphotransferase, Tpt1/KptA family, N-terminal domain"/>
    <property type="match status" value="1"/>
</dbReference>
<dbReference type="EMBL" id="CP098755">
    <property type="protein sequence ID" value="USG67641.1"/>
    <property type="molecule type" value="Genomic_DNA"/>
</dbReference>
<protein>
    <submittedName>
        <fullName evidence="1">RNA 2'-phosphotransferase</fullName>
        <ecNumber evidence="1">2.7.1.-</ecNumber>
    </submittedName>
</protein>
<reference evidence="1" key="1">
    <citation type="submission" date="2022-06" db="EMBL/GenBank/DDBJ databases">
        <title>Genome sequencing of Brevibacillus sp. BB3-R1.</title>
        <authorList>
            <person name="Heo J."/>
            <person name="Lee D."/>
            <person name="Won M."/>
            <person name="Han B.-H."/>
            <person name="Hong S.-B."/>
            <person name="Kwon S.-W."/>
        </authorList>
    </citation>
    <scope>NUCLEOTIDE SEQUENCE</scope>
    <source>
        <strain evidence="1">BB3-R1</strain>
    </source>
</reference>
<proteinExistence type="predicted"/>
<dbReference type="Gene3D" id="3.20.170.30">
    <property type="match status" value="1"/>
</dbReference>
<evidence type="ECO:0000313" key="2">
    <source>
        <dbReference type="Proteomes" id="UP001056500"/>
    </source>
</evidence>
<dbReference type="GO" id="GO:0016740">
    <property type="term" value="F:transferase activity"/>
    <property type="evidence" value="ECO:0007669"/>
    <property type="project" value="UniProtKB-KW"/>
</dbReference>
<name>A0ABY4WKG5_9BACL</name>
<dbReference type="RefSeq" id="WP_251874740.1">
    <property type="nucleotide sequence ID" value="NZ_CP098755.1"/>
</dbReference>
<sequence length="186" mass="21121">MEQDFERARLRKRLLSALRQNTEPLTLFYDTYGYTAVEPLLSYIRTLKGCSLVTREDLRQVVELDPAQQIEWDGGELIRATFGFLPGPKKAGEEVEPPERLYYATHRKLLGQIAEGGLLPIASDLVQLLLTPPDVSERVRTLVLLEVEARKAWELGIRFFYDGGPYYFSEAIPAAYVSEAGLRVRS</sequence>
<dbReference type="InterPro" id="IPR042080">
    <property type="entry name" value="RNA_2'-PTrans_N"/>
</dbReference>
<dbReference type="EC" id="2.7.1.-" evidence="1"/>
<dbReference type="Pfam" id="PF01885">
    <property type="entry name" value="PTS_2-RNA"/>
    <property type="match status" value="1"/>
</dbReference>
<keyword evidence="2" id="KW-1185">Reference proteome</keyword>
<gene>
    <name evidence="1" type="ORF">NDK47_10335</name>
</gene>
<organism evidence="1 2">
    <name type="scientific">Brevibacillus ruminantium</name>
    <dbReference type="NCBI Taxonomy" id="2950604"/>
    <lineage>
        <taxon>Bacteria</taxon>
        <taxon>Bacillati</taxon>
        <taxon>Bacillota</taxon>
        <taxon>Bacilli</taxon>
        <taxon>Bacillales</taxon>
        <taxon>Paenibacillaceae</taxon>
        <taxon>Brevibacillus</taxon>
    </lineage>
</organism>
<evidence type="ECO:0000313" key="1">
    <source>
        <dbReference type="EMBL" id="USG67641.1"/>
    </source>
</evidence>
<dbReference type="Proteomes" id="UP001056500">
    <property type="component" value="Chromosome"/>
</dbReference>
<dbReference type="SUPFAM" id="SSF56399">
    <property type="entry name" value="ADP-ribosylation"/>
    <property type="match status" value="1"/>
</dbReference>